<comment type="caution">
    <text evidence="4">The sequence shown here is derived from an EMBL/GenBank/DDBJ whole genome shotgun (WGS) entry which is preliminary data.</text>
</comment>
<dbReference type="InterPro" id="IPR003660">
    <property type="entry name" value="HAMP_dom"/>
</dbReference>
<reference evidence="4 5" key="1">
    <citation type="submission" date="2021-05" db="EMBL/GenBank/DDBJ databases">
        <title>The draft genome of Geobacter luticola JCM 17780.</title>
        <authorList>
            <person name="Xu Z."/>
            <person name="Masuda Y."/>
            <person name="Itoh H."/>
            <person name="Senoo K."/>
        </authorList>
    </citation>
    <scope>NUCLEOTIDE SEQUENCE [LARGE SCALE GENOMIC DNA]</scope>
    <source>
        <strain evidence="4 5">JCM 17780</strain>
    </source>
</reference>
<feature type="transmembrane region" description="Helical" evidence="2">
    <location>
        <begin position="6"/>
        <end position="29"/>
    </location>
</feature>
<name>A0ABS5SB15_9BACT</name>
<dbReference type="Proteomes" id="UP000756860">
    <property type="component" value="Unassembled WGS sequence"/>
</dbReference>
<organism evidence="4 5">
    <name type="scientific">Geomobilimonas luticola</name>
    <dbReference type="NCBI Taxonomy" id="1114878"/>
    <lineage>
        <taxon>Bacteria</taxon>
        <taxon>Pseudomonadati</taxon>
        <taxon>Thermodesulfobacteriota</taxon>
        <taxon>Desulfuromonadia</taxon>
        <taxon>Geobacterales</taxon>
        <taxon>Geobacteraceae</taxon>
        <taxon>Geomobilimonas</taxon>
    </lineage>
</organism>
<evidence type="ECO:0000259" key="3">
    <source>
        <dbReference type="PROSITE" id="PS50885"/>
    </source>
</evidence>
<dbReference type="Gene3D" id="3.30.450.290">
    <property type="match status" value="1"/>
</dbReference>
<evidence type="ECO:0000313" key="4">
    <source>
        <dbReference type="EMBL" id="MBT0652370.1"/>
    </source>
</evidence>
<evidence type="ECO:0000313" key="5">
    <source>
        <dbReference type="Proteomes" id="UP000756860"/>
    </source>
</evidence>
<evidence type="ECO:0000256" key="1">
    <source>
        <dbReference type="SAM" id="MobiDB-lite"/>
    </source>
</evidence>
<keyword evidence="2" id="KW-0472">Membrane</keyword>
<dbReference type="PROSITE" id="PS50885">
    <property type="entry name" value="HAMP"/>
    <property type="match status" value="1"/>
</dbReference>
<accession>A0ABS5SB15</accession>
<dbReference type="EMBL" id="JAHCVK010000001">
    <property type="protein sequence ID" value="MBT0652370.1"/>
    <property type="molecule type" value="Genomic_DNA"/>
</dbReference>
<dbReference type="RefSeq" id="WP_214174319.1">
    <property type="nucleotide sequence ID" value="NZ_JAHCVK010000001.1"/>
</dbReference>
<proteinExistence type="predicted"/>
<sequence length="268" mass="29514">MPKSFSARAIVPVALAITGFVVVCCLLLYSVMKRDMTRDAVQHATNLADTIVKSTRYAMLKSDRETVGNIIRNIGDQQGVEHVRIFNKKGLVMFSAASDELNHFVDKKAEGCIGCHSGPEPITTLGKMDQARQFKNEKGRKVLAITAPVYNEPACYTAPCHVHNASQKVLGTLDIGLSQEPLQKTLITMGERMAVFTLMILALTIGGVAALLRRSVFVPLELLRSYAAELRNGNLETSPPPCEGELKEVTGTLQQMSRELRESRSRRE</sequence>
<keyword evidence="2" id="KW-1133">Transmembrane helix</keyword>
<keyword evidence="5" id="KW-1185">Reference proteome</keyword>
<dbReference type="Gene3D" id="6.10.340.10">
    <property type="match status" value="1"/>
</dbReference>
<gene>
    <name evidence="4" type="ORF">KI810_04830</name>
</gene>
<feature type="compositionally biased region" description="Basic and acidic residues" evidence="1">
    <location>
        <begin position="258"/>
        <end position="268"/>
    </location>
</feature>
<feature type="transmembrane region" description="Helical" evidence="2">
    <location>
        <begin position="193"/>
        <end position="212"/>
    </location>
</feature>
<dbReference type="SMART" id="SM00304">
    <property type="entry name" value="HAMP"/>
    <property type="match status" value="1"/>
</dbReference>
<keyword evidence="2" id="KW-0812">Transmembrane</keyword>
<evidence type="ECO:0000256" key="2">
    <source>
        <dbReference type="SAM" id="Phobius"/>
    </source>
</evidence>
<feature type="region of interest" description="Disordered" evidence="1">
    <location>
        <begin position="233"/>
        <end position="268"/>
    </location>
</feature>
<protein>
    <submittedName>
        <fullName evidence="4">HAMP domain-containing protein</fullName>
    </submittedName>
</protein>
<feature type="domain" description="HAMP" evidence="3">
    <location>
        <begin position="214"/>
        <end position="265"/>
    </location>
</feature>